<dbReference type="EMBL" id="LCBS01000010">
    <property type="protein sequence ID" value="KKS16914.1"/>
    <property type="molecule type" value="Genomic_DNA"/>
</dbReference>
<dbReference type="Pfam" id="PF07963">
    <property type="entry name" value="N_methyl"/>
    <property type="match status" value="1"/>
</dbReference>
<dbReference type="InterPro" id="IPR045584">
    <property type="entry name" value="Pilin-like"/>
</dbReference>
<accession>A0A0G0WW00</accession>
<keyword evidence="1" id="KW-0472">Membrane</keyword>
<comment type="caution">
    <text evidence="2">The sequence shown here is derived from an EMBL/GenBank/DDBJ whole genome shotgun (WGS) entry which is preliminary data.</text>
</comment>
<protein>
    <recommendedName>
        <fullName evidence="4">General secretion pathway protein G</fullName>
    </recommendedName>
</protein>
<proteinExistence type="predicted"/>
<dbReference type="SUPFAM" id="SSF54523">
    <property type="entry name" value="Pili subunits"/>
    <property type="match status" value="1"/>
</dbReference>
<evidence type="ECO:0000313" key="2">
    <source>
        <dbReference type="EMBL" id="KKS16914.1"/>
    </source>
</evidence>
<reference evidence="2 3" key="1">
    <citation type="journal article" date="2015" name="Nature">
        <title>rRNA introns, odd ribosomes, and small enigmatic genomes across a large radiation of phyla.</title>
        <authorList>
            <person name="Brown C.T."/>
            <person name="Hug L.A."/>
            <person name="Thomas B.C."/>
            <person name="Sharon I."/>
            <person name="Castelle C.J."/>
            <person name="Singh A."/>
            <person name="Wilkins M.J."/>
            <person name="Williams K.H."/>
            <person name="Banfield J.F."/>
        </authorList>
    </citation>
    <scope>NUCLEOTIDE SEQUENCE [LARGE SCALE GENOMIC DNA]</scope>
</reference>
<organism evidence="2 3">
    <name type="scientific">candidate division WWE3 bacterium GW2011_GWB1_41_6</name>
    <dbReference type="NCBI Taxonomy" id="1619112"/>
    <lineage>
        <taxon>Bacteria</taxon>
        <taxon>Katanobacteria</taxon>
    </lineage>
</organism>
<evidence type="ECO:0000256" key="1">
    <source>
        <dbReference type="SAM" id="Phobius"/>
    </source>
</evidence>
<name>A0A0G0WW00_UNCKA</name>
<keyword evidence="1" id="KW-1133">Transmembrane helix</keyword>
<dbReference type="NCBIfam" id="TIGR02532">
    <property type="entry name" value="IV_pilin_GFxxxE"/>
    <property type="match status" value="1"/>
</dbReference>
<gene>
    <name evidence="2" type="ORF">UU72_C0010G0026</name>
</gene>
<evidence type="ECO:0000313" key="3">
    <source>
        <dbReference type="Proteomes" id="UP000034163"/>
    </source>
</evidence>
<evidence type="ECO:0008006" key="4">
    <source>
        <dbReference type="Google" id="ProtNLM"/>
    </source>
</evidence>
<dbReference type="Proteomes" id="UP000034163">
    <property type="component" value="Unassembled WGS sequence"/>
</dbReference>
<dbReference type="InterPro" id="IPR012902">
    <property type="entry name" value="N_methyl_site"/>
</dbReference>
<sequence length="153" mass="16917">MKKSNINIIRPNNTLGFTLVELVVVVSLVAVLSTFTLQVINSGDKKRVSEDGVKQSNLQKLAIGIEAYYAGELPGDYPLTEAVAKSVVINYVENWPDGEPVNSFYEYVYVSAGKFVVYVIKSTDANLIYKYSSDWGLVKECSYINRANSDGCL</sequence>
<dbReference type="AlphaFoldDB" id="A0A0G0WW00"/>
<feature type="transmembrane region" description="Helical" evidence="1">
    <location>
        <begin position="15"/>
        <end position="37"/>
    </location>
</feature>
<dbReference type="Gene3D" id="3.30.700.10">
    <property type="entry name" value="Glycoprotein, Type 4 Pilin"/>
    <property type="match status" value="1"/>
</dbReference>
<keyword evidence="1" id="KW-0812">Transmembrane</keyword>